<reference evidence="12" key="1">
    <citation type="submission" date="2022-06" db="EMBL/GenBank/DDBJ databases">
        <title>Uncovering the hologenomic basis of an extraordinary plant invasion.</title>
        <authorList>
            <person name="Bieker V.C."/>
            <person name="Martin M.D."/>
            <person name="Gilbert T."/>
            <person name="Hodgins K."/>
            <person name="Battlay P."/>
            <person name="Petersen B."/>
            <person name="Wilson J."/>
        </authorList>
    </citation>
    <scope>NUCLEOTIDE SEQUENCE</scope>
    <source>
        <strain evidence="12">AA19_3_7</strain>
        <tissue evidence="12">Leaf</tissue>
    </source>
</reference>
<keyword evidence="4 9" id="KW-0805">Transcription regulation</keyword>
<accession>A0AAD5GRX4</accession>
<dbReference type="AlphaFoldDB" id="A0AAD5GRX4"/>
<dbReference type="Proteomes" id="UP001206925">
    <property type="component" value="Unassembled WGS sequence"/>
</dbReference>
<dbReference type="PROSITE" id="PS01361">
    <property type="entry name" value="ZF_DOF_1"/>
    <property type="match status" value="1"/>
</dbReference>
<feature type="domain" description="Dof-type" evidence="11">
    <location>
        <begin position="30"/>
        <end position="84"/>
    </location>
</feature>
<dbReference type="InterPro" id="IPR003851">
    <property type="entry name" value="Znf_Dof"/>
</dbReference>
<dbReference type="PANTHER" id="PTHR31992">
    <property type="entry name" value="DOF ZINC FINGER PROTEIN DOF1.4-RELATED"/>
    <property type="match status" value="1"/>
</dbReference>
<keyword evidence="6 9" id="KW-0804">Transcription</keyword>
<comment type="function">
    <text evidence="9">Transcription factor that binds specifically to a 5'-AA[AG]G-3' consensus core sequence.</text>
</comment>
<evidence type="ECO:0000256" key="4">
    <source>
        <dbReference type="ARBA" id="ARBA00023015"/>
    </source>
</evidence>
<evidence type="ECO:0000256" key="8">
    <source>
        <dbReference type="PROSITE-ProRule" id="PRU00071"/>
    </source>
</evidence>
<gene>
    <name evidence="12" type="ORF">M8C21_026097</name>
</gene>
<keyword evidence="5 8" id="KW-0238">DNA-binding</keyword>
<keyword evidence="2 8" id="KW-0863">Zinc-finger</keyword>
<feature type="compositionally biased region" description="Low complexity" evidence="10">
    <location>
        <begin position="85"/>
        <end position="97"/>
    </location>
</feature>
<keyword evidence="7 8" id="KW-0539">Nucleus</keyword>
<feature type="compositionally biased region" description="Gly residues" evidence="10">
    <location>
        <begin position="298"/>
        <end position="308"/>
    </location>
</feature>
<dbReference type="InterPro" id="IPR045174">
    <property type="entry name" value="Dof"/>
</dbReference>
<evidence type="ECO:0000256" key="9">
    <source>
        <dbReference type="RuleBase" id="RU369094"/>
    </source>
</evidence>
<dbReference type="GO" id="GO:0005634">
    <property type="term" value="C:nucleus"/>
    <property type="evidence" value="ECO:0007669"/>
    <property type="project" value="UniProtKB-SubCell"/>
</dbReference>
<comment type="caution">
    <text evidence="12">The sequence shown here is derived from an EMBL/GenBank/DDBJ whole genome shotgun (WGS) entry which is preliminary data.</text>
</comment>
<dbReference type="PANTHER" id="PTHR31992:SF281">
    <property type="entry name" value="DOF ZINC FINGER PROTEIN"/>
    <property type="match status" value="1"/>
</dbReference>
<keyword evidence="3 9" id="KW-0862">Zinc</keyword>
<evidence type="ECO:0000256" key="5">
    <source>
        <dbReference type="ARBA" id="ARBA00023125"/>
    </source>
</evidence>
<name>A0AAD5GRX4_AMBAR</name>
<feature type="region of interest" description="Disordered" evidence="10">
    <location>
        <begin position="286"/>
        <end position="308"/>
    </location>
</feature>
<dbReference type="GO" id="GO:0003677">
    <property type="term" value="F:DNA binding"/>
    <property type="evidence" value="ECO:0007669"/>
    <property type="project" value="UniProtKB-UniRule"/>
</dbReference>
<evidence type="ECO:0000256" key="7">
    <source>
        <dbReference type="ARBA" id="ARBA00023242"/>
    </source>
</evidence>
<evidence type="ECO:0000259" key="11">
    <source>
        <dbReference type="PROSITE" id="PS50884"/>
    </source>
</evidence>
<dbReference type="GO" id="GO:0008270">
    <property type="term" value="F:zinc ion binding"/>
    <property type="evidence" value="ECO:0007669"/>
    <property type="project" value="UniProtKB-KW"/>
</dbReference>
<keyword evidence="1 9" id="KW-0479">Metal-binding</keyword>
<dbReference type="PROSITE" id="PS50884">
    <property type="entry name" value="ZF_DOF_2"/>
    <property type="match status" value="1"/>
</dbReference>
<organism evidence="12 13">
    <name type="scientific">Ambrosia artemisiifolia</name>
    <name type="common">Common ragweed</name>
    <dbReference type="NCBI Taxonomy" id="4212"/>
    <lineage>
        <taxon>Eukaryota</taxon>
        <taxon>Viridiplantae</taxon>
        <taxon>Streptophyta</taxon>
        <taxon>Embryophyta</taxon>
        <taxon>Tracheophyta</taxon>
        <taxon>Spermatophyta</taxon>
        <taxon>Magnoliopsida</taxon>
        <taxon>eudicotyledons</taxon>
        <taxon>Gunneridae</taxon>
        <taxon>Pentapetalae</taxon>
        <taxon>asterids</taxon>
        <taxon>campanulids</taxon>
        <taxon>Asterales</taxon>
        <taxon>Asteraceae</taxon>
        <taxon>Asteroideae</taxon>
        <taxon>Heliantheae alliance</taxon>
        <taxon>Heliantheae</taxon>
        <taxon>Ambrosia</taxon>
    </lineage>
</organism>
<evidence type="ECO:0000313" key="12">
    <source>
        <dbReference type="EMBL" id="KAI7752770.1"/>
    </source>
</evidence>
<keyword evidence="13" id="KW-1185">Reference proteome</keyword>
<evidence type="ECO:0000256" key="1">
    <source>
        <dbReference type="ARBA" id="ARBA00022723"/>
    </source>
</evidence>
<dbReference type="Pfam" id="PF02701">
    <property type="entry name" value="Zn_ribbon_Dof"/>
    <property type="match status" value="1"/>
</dbReference>
<dbReference type="EMBL" id="JAMZMK010005608">
    <property type="protein sequence ID" value="KAI7752770.1"/>
    <property type="molecule type" value="Genomic_DNA"/>
</dbReference>
<evidence type="ECO:0000256" key="3">
    <source>
        <dbReference type="ARBA" id="ARBA00022833"/>
    </source>
</evidence>
<evidence type="ECO:0000256" key="2">
    <source>
        <dbReference type="ARBA" id="ARBA00022771"/>
    </source>
</evidence>
<evidence type="ECO:0000313" key="13">
    <source>
        <dbReference type="Proteomes" id="UP001206925"/>
    </source>
</evidence>
<evidence type="ECO:0000256" key="6">
    <source>
        <dbReference type="ARBA" id="ARBA00023163"/>
    </source>
</evidence>
<protein>
    <recommendedName>
        <fullName evidence="9">Dof zinc finger protein</fullName>
    </recommendedName>
</protein>
<feature type="region of interest" description="Disordered" evidence="10">
    <location>
        <begin position="71"/>
        <end position="97"/>
    </location>
</feature>
<comment type="subcellular location">
    <subcellularLocation>
        <location evidence="8 9">Nucleus</location>
    </subcellularLocation>
</comment>
<dbReference type="GO" id="GO:0003700">
    <property type="term" value="F:DNA-binding transcription factor activity"/>
    <property type="evidence" value="ECO:0007669"/>
    <property type="project" value="UniProtKB-UniRule"/>
</dbReference>
<evidence type="ECO:0000256" key="10">
    <source>
        <dbReference type="SAM" id="MobiDB-lite"/>
    </source>
</evidence>
<sequence length="308" mass="33263">MDAGQWSKGLGVVKSMEEKKNIRPQKPQALNCPRCNSAHTKFCYYNNYSLSQPRYFCKTCRRYWTDGGSLRNVPVGGGSRRNKRSSSSSSSVPVPASAASAISKNQYQMMTPPIASLITQQNPSKTIIQNQGQSQSQVQIQGQDLNLGYTNISLQFGNLPYNPNTTTTTSSSQFSAMQFLKSGLISDSRNQMMMNSLPNTMIMNNPPAVGLNFSLDGFDQNGNGGYHHNNLQGGGGGVTNHQSTMSTITTTAGTSANANPNPNARILFPFQDLKPIPTTNSELFEATKGQGESSTGYWGTGELGGGSW</sequence>
<proteinExistence type="predicted"/>